<gene>
    <name evidence="1" type="ORF">QM089_06110</name>
</gene>
<dbReference type="AlphaFoldDB" id="A0AAE4PZ22"/>
<proteinExistence type="predicted"/>
<sequence length="263" mass="30194">MFALFHVLFHTSGCIVQPEGFTNSSLNMNYWNSDNFEGLKSIGTQYSALKGYELFGQYCLQKEQGLKKQAIATVNTFVSHCKSQSLTKQRQIAEELSSLGYWQRETHQLLAYPLTVLLKNVLAQWAVDEPNNPIPHKWLGYIGEDIASYERALALEPKDEICLTQVALAHLSSVDFQTHHLSESVLLGDIVRAKDSLASAHTLIERLQTQESKSRLQNRHDYYQSMINCWEEYSTHAVAESFPDWCAAKGEQFDFWSIIYYRR</sequence>
<evidence type="ECO:0000313" key="1">
    <source>
        <dbReference type="EMBL" id="MDV5389840.1"/>
    </source>
</evidence>
<organism evidence="1 2">
    <name type="scientific">Shewanella xiamenensis</name>
    <dbReference type="NCBI Taxonomy" id="332186"/>
    <lineage>
        <taxon>Bacteria</taxon>
        <taxon>Pseudomonadati</taxon>
        <taxon>Pseudomonadota</taxon>
        <taxon>Gammaproteobacteria</taxon>
        <taxon>Alteromonadales</taxon>
        <taxon>Shewanellaceae</taxon>
        <taxon>Shewanella</taxon>
    </lineage>
</organism>
<name>A0AAE4PZ22_9GAMM</name>
<dbReference type="Proteomes" id="UP001187859">
    <property type="component" value="Unassembled WGS sequence"/>
</dbReference>
<reference evidence="1" key="1">
    <citation type="submission" date="2023-05" db="EMBL/GenBank/DDBJ databases">
        <title>Colonisation of extended spectrum b-lactamase- and carbapenemase-producing bacteria on hospital surfaces from low- and middle-income countries.</title>
        <authorList>
            <person name="Nieto-Rosado M."/>
            <person name="Sands K."/>
            <person name="Iregbu K."/>
            <person name="Zahra R."/>
            <person name="Mazarati J.B."/>
            <person name="Mehtar S."/>
            <person name="Barnards-Group B."/>
            <person name="Walsh T.R."/>
        </authorList>
    </citation>
    <scope>NUCLEOTIDE SEQUENCE</scope>
    <source>
        <strain evidence="1">PP-E493</strain>
    </source>
</reference>
<dbReference type="RefSeq" id="WP_317519618.1">
    <property type="nucleotide sequence ID" value="NZ_JASGOQ010000001.1"/>
</dbReference>
<accession>A0AAE4PZ22</accession>
<dbReference type="EMBL" id="JASGOQ010000001">
    <property type="protein sequence ID" value="MDV5389840.1"/>
    <property type="molecule type" value="Genomic_DNA"/>
</dbReference>
<comment type="caution">
    <text evidence="1">The sequence shown here is derived from an EMBL/GenBank/DDBJ whole genome shotgun (WGS) entry which is preliminary data.</text>
</comment>
<protein>
    <submittedName>
        <fullName evidence="1">Uncharacterized protein</fullName>
    </submittedName>
</protein>
<evidence type="ECO:0000313" key="2">
    <source>
        <dbReference type="Proteomes" id="UP001187859"/>
    </source>
</evidence>